<gene>
    <name evidence="1" type="ORF">FRV6_06849</name>
</gene>
<protein>
    <submittedName>
        <fullName evidence="1">Uncharacterized protein</fullName>
    </submittedName>
</protein>
<organism evidence="1 2">
    <name type="scientific">Fusarium oxysporum</name>
    <name type="common">Fusarium vascular wilt</name>
    <dbReference type="NCBI Taxonomy" id="5507"/>
    <lineage>
        <taxon>Eukaryota</taxon>
        <taxon>Fungi</taxon>
        <taxon>Dikarya</taxon>
        <taxon>Ascomycota</taxon>
        <taxon>Pezizomycotina</taxon>
        <taxon>Sordariomycetes</taxon>
        <taxon>Hypocreomycetidae</taxon>
        <taxon>Hypocreales</taxon>
        <taxon>Nectriaceae</taxon>
        <taxon>Fusarium</taxon>
        <taxon>Fusarium oxysporum species complex</taxon>
    </lineage>
</organism>
<dbReference type="EMBL" id="FMJY01000003">
    <property type="protein sequence ID" value="SCO82636.1"/>
    <property type="molecule type" value="Genomic_DNA"/>
</dbReference>
<dbReference type="AlphaFoldDB" id="A0A2H3T1Q8"/>
<evidence type="ECO:0000313" key="1">
    <source>
        <dbReference type="EMBL" id="SCO82636.1"/>
    </source>
</evidence>
<evidence type="ECO:0000313" key="2">
    <source>
        <dbReference type="Proteomes" id="UP000219369"/>
    </source>
</evidence>
<proteinExistence type="predicted"/>
<dbReference type="Proteomes" id="UP000219369">
    <property type="component" value="Unassembled WGS sequence"/>
</dbReference>
<sequence>MELENSDEPTFELDLKGQIKNNKSADATFEISKLWTNRKLDHRVILKTRTCKTMGIFCDKPSERTSNEPSNLCKIPALGHFLDEVENIFRPVLASTYVVDEGFTYNDILD</sequence>
<reference evidence="2" key="1">
    <citation type="submission" date="2016-09" db="EMBL/GenBank/DDBJ databases">
        <authorList>
            <person name="Guldener U."/>
        </authorList>
    </citation>
    <scope>NUCLEOTIDE SEQUENCE [LARGE SCALE GENOMIC DNA]</scope>
    <source>
        <strain evidence="2">V64-1</strain>
    </source>
</reference>
<name>A0A2H3T1Q8_FUSOX</name>
<accession>A0A2H3T1Q8</accession>